<proteinExistence type="predicted"/>
<protein>
    <submittedName>
        <fullName evidence="2">Molybdopterin-binding oxidoreductase</fullName>
    </submittedName>
</protein>
<dbReference type="Proteomes" id="UP000228945">
    <property type="component" value="Chromosome"/>
</dbReference>
<dbReference type="KEGG" id="cmb:CSW64_14830"/>
<dbReference type="SUPFAM" id="SSF56524">
    <property type="entry name" value="Oxidoreductase molybdopterin-binding domain"/>
    <property type="match status" value="1"/>
</dbReference>
<accession>A0A2D2AZZ1</accession>
<dbReference type="InterPro" id="IPR036374">
    <property type="entry name" value="OxRdtase_Mopterin-bd_sf"/>
</dbReference>
<sequence length="170" mass="17561">MRTMTALSLGLALLASPALAQSITVKGPAGTVTLDAAALAALPRQTVTLDAHGTKHDYSGPLLMDVLAKAGAPTGKALRGPELANVVLVTAADGYQVVFGLAEADPNTRANRMILADRDETGPLDAKTGPLRLVVEGDLRPARSARQVIQLEVLLIGRPPPAAASAEHKH</sequence>
<gene>
    <name evidence="2" type="ORF">CSW64_14830</name>
</gene>
<name>A0A2D2AZZ1_9CAUL</name>
<organism evidence="2 3">
    <name type="scientific">Caulobacter mirabilis</name>
    <dbReference type="NCBI Taxonomy" id="69666"/>
    <lineage>
        <taxon>Bacteria</taxon>
        <taxon>Pseudomonadati</taxon>
        <taxon>Pseudomonadota</taxon>
        <taxon>Alphaproteobacteria</taxon>
        <taxon>Caulobacterales</taxon>
        <taxon>Caulobacteraceae</taxon>
        <taxon>Caulobacter</taxon>
    </lineage>
</organism>
<reference evidence="2 3" key="1">
    <citation type="submission" date="2017-10" db="EMBL/GenBank/DDBJ databases">
        <title>Genome sequence of Caulobacter mirabilis FWC38.</title>
        <authorList>
            <person name="Fiebig A."/>
            <person name="Crosson S."/>
        </authorList>
    </citation>
    <scope>NUCLEOTIDE SEQUENCE [LARGE SCALE GENOMIC DNA]</scope>
    <source>
        <strain evidence="2 3">FWC 38</strain>
    </source>
</reference>
<feature type="signal peptide" evidence="1">
    <location>
        <begin position="1"/>
        <end position="20"/>
    </location>
</feature>
<evidence type="ECO:0000256" key="1">
    <source>
        <dbReference type="SAM" id="SignalP"/>
    </source>
</evidence>
<evidence type="ECO:0000313" key="2">
    <source>
        <dbReference type="EMBL" id="ATQ43583.1"/>
    </source>
</evidence>
<dbReference type="Gene3D" id="3.90.420.10">
    <property type="entry name" value="Oxidoreductase, molybdopterin-binding domain"/>
    <property type="match status" value="1"/>
</dbReference>
<dbReference type="EMBL" id="CP024201">
    <property type="protein sequence ID" value="ATQ43583.1"/>
    <property type="molecule type" value="Genomic_DNA"/>
</dbReference>
<keyword evidence="1" id="KW-0732">Signal</keyword>
<keyword evidence="3" id="KW-1185">Reference proteome</keyword>
<feature type="chain" id="PRO_5013601875" evidence="1">
    <location>
        <begin position="21"/>
        <end position="170"/>
    </location>
</feature>
<dbReference type="OrthoDB" id="482420at2"/>
<evidence type="ECO:0000313" key="3">
    <source>
        <dbReference type="Proteomes" id="UP000228945"/>
    </source>
</evidence>
<dbReference type="AlphaFoldDB" id="A0A2D2AZZ1"/>